<dbReference type="Pfam" id="PF06197">
    <property type="entry name" value="DUF998"/>
    <property type="match status" value="1"/>
</dbReference>
<reference evidence="2 3" key="1">
    <citation type="submission" date="2019-07" db="EMBL/GenBank/DDBJ databases">
        <authorList>
            <person name="Zhou L.-Y."/>
        </authorList>
    </citation>
    <scope>NUCLEOTIDE SEQUENCE [LARGE SCALE GENOMIC DNA]</scope>
    <source>
        <strain evidence="2 3">YIM 101269</strain>
    </source>
</reference>
<feature type="transmembrane region" description="Helical" evidence="1">
    <location>
        <begin position="175"/>
        <end position="195"/>
    </location>
</feature>
<dbReference type="AlphaFoldDB" id="A0A553K6A1"/>
<feature type="transmembrane region" description="Helical" evidence="1">
    <location>
        <begin position="201"/>
        <end position="222"/>
    </location>
</feature>
<feature type="transmembrane region" description="Helical" evidence="1">
    <location>
        <begin position="147"/>
        <end position="168"/>
    </location>
</feature>
<keyword evidence="1" id="KW-1133">Transmembrane helix</keyword>
<comment type="caution">
    <text evidence="2">The sequence shown here is derived from an EMBL/GenBank/DDBJ whole genome shotgun (WGS) entry which is preliminary data.</text>
</comment>
<keyword evidence="3" id="KW-1185">Reference proteome</keyword>
<sequence>MGSLRWRGWAINEWCGQRIGWPRGGERPQACAARAASARWRAPSRLSAGRVDAPPMIVGMRALRGRTRSQAPRAMPSDGGSIADVVDRRGRLGAFGVIAAVLAFAVTAAVSLSVTGTTYAWQVNMISDLGDSSCRTRGGRWICSPGFALFNTGLIITGLLLTAAGVGVRRLWGRLLAGSLAVMGVGLVVAGVFPAGDAGALHLAGVVLALVVPGLGLLISGIRPETAWLHPHRVLRGLLGGTALVFCAENRLTHNLLPQGAGELIIVGCLLLALLFEAARILAFRPGAGGRVG</sequence>
<evidence type="ECO:0000256" key="1">
    <source>
        <dbReference type="SAM" id="Phobius"/>
    </source>
</evidence>
<keyword evidence="1" id="KW-0472">Membrane</keyword>
<gene>
    <name evidence="2" type="ORF">FOJ82_05085</name>
</gene>
<dbReference type="Proteomes" id="UP000317638">
    <property type="component" value="Unassembled WGS sequence"/>
</dbReference>
<feature type="transmembrane region" description="Helical" evidence="1">
    <location>
        <begin position="92"/>
        <end position="114"/>
    </location>
</feature>
<proteinExistence type="predicted"/>
<protein>
    <submittedName>
        <fullName evidence="2">DUF998 domain-containing protein</fullName>
    </submittedName>
</protein>
<dbReference type="EMBL" id="VKKG01000001">
    <property type="protein sequence ID" value="TRY20238.1"/>
    <property type="molecule type" value="Genomic_DNA"/>
</dbReference>
<name>A0A553K6A1_9ACTN</name>
<dbReference type="OrthoDB" id="2294590at2"/>
<dbReference type="InterPro" id="IPR009339">
    <property type="entry name" value="DUF998"/>
</dbReference>
<feature type="transmembrane region" description="Helical" evidence="1">
    <location>
        <begin position="234"/>
        <end position="252"/>
    </location>
</feature>
<accession>A0A553K6A1</accession>
<organism evidence="2 3">
    <name type="scientific">Tessaracoccus rhinocerotis</name>
    <dbReference type="NCBI Taxonomy" id="1689449"/>
    <lineage>
        <taxon>Bacteria</taxon>
        <taxon>Bacillati</taxon>
        <taxon>Actinomycetota</taxon>
        <taxon>Actinomycetes</taxon>
        <taxon>Propionibacteriales</taxon>
        <taxon>Propionibacteriaceae</taxon>
        <taxon>Tessaracoccus</taxon>
    </lineage>
</organism>
<evidence type="ECO:0000313" key="3">
    <source>
        <dbReference type="Proteomes" id="UP000317638"/>
    </source>
</evidence>
<keyword evidence="1" id="KW-0812">Transmembrane</keyword>
<evidence type="ECO:0000313" key="2">
    <source>
        <dbReference type="EMBL" id="TRY20238.1"/>
    </source>
</evidence>
<feature type="transmembrane region" description="Helical" evidence="1">
    <location>
        <begin position="264"/>
        <end position="283"/>
    </location>
</feature>